<dbReference type="Proteomes" id="UP000035489">
    <property type="component" value="Unassembled WGS sequence"/>
</dbReference>
<feature type="transmembrane region" description="Helical" evidence="1">
    <location>
        <begin position="118"/>
        <end position="137"/>
    </location>
</feature>
<accession>A0A0H1RAA4</accession>
<dbReference type="OrthoDB" id="7861768at2"/>
<feature type="transmembrane region" description="Helical" evidence="1">
    <location>
        <begin position="91"/>
        <end position="112"/>
    </location>
</feature>
<sequence length="478" mass="52475">MGGAKNVQGHRTFEWAVAALVAVAGLVGLVLCWPIAFPLDDAYITLHNARVLLEGADRGFGVPALVGATSPVHLALVAGLGLILDLPLASYLLNLAAAILYGVGLARLAFWVQPSRRIAAGLVALGLLAAHVPYHLFNGLETGLAMAVVTWALVLALSGSRFLLPLLCGLMPFIRPELAVLAGTLLVWRAWKQRHTMDRIAVDFALAALAAAPWLLWSWIATGSVTPLTASAKRAFFAEELYPFWFKLKIALIFTVQSGVGAFLLALVFLRRMSMGVPVLLSLAVILLMFAVTFPGGLFHNFYRYCYPLLPIGLLGWGIATRDSRVMRWAFGALAAVYIVIGFNTWPHVVGGRRFTAELDEAARWSREHLPNDARILIHDAGYFAWATPFTLFDIVGLKTPSSIEDHRRWTLPSRAQERHVAVHEIAQRNRVTHAVILNDEFWGDLAHDLQRHGWGLKPVREPAARGYVVYELTPPAS</sequence>
<dbReference type="AlphaFoldDB" id="A0A0H1RAA4"/>
<feature type="transmembrane region" description="Helical" evidence="1">
    <location>
        <begin position="277"/>
        <end position="296"/>
    </location>
</feature>
<feature type="transmembrane region" description="Helical" evidence="1">
    <location>
        <begin position="302"/>
        <end position="320"/>
    </location>
</feature>
<dbReference type="RefSeq" id="WP_047190216.1">
    <property type="nucleotide sequence ID" value="NZ_LCYG01000042.1"/>
</dbReference>
<feature type="transmembrane region" description="Helical" evidence="1">
    <location>
        <begin position="144"/>
        <end position="164"/>
    </location>
</feature>
<dbReference type="EMBL" id="LCYG01000042">
    <property type="protein sequence ID" value="KLK92128.1"/>
    <property type="molecule type" value="Genomic_DNA"/>
</dbReference>
<protein>
    <recommendedName>
        <fullName evidence="4">Glycosyltransferase RgtA/B/C/D-like domain-containing protein</fullName>
    </recommendedName>
</protein>
<evidence type="ECO:0000313" key="3">
    <source>
        <dbReference type="Proteomes" id="UP000035489"/>
    </source>
</evidence>
<organism evidence="2 3">
    <name type="scientific">Microvirga vignae</name>
    <dbReference type="NCBI Taxonomy" id="1225564"/>
    <lineage>
        <taxon>Bacteria</taxon>
        <taxon>Pseudomonadati</taxon>
        <taxon>Pseudomonadota</taxon>
        <taxon>Alphaproteobacteria</taxon>
        <taxon>Hyphomicrobiales</taxon>
        <taxon>Methylobacteriaceae</taxon>
        <taxon>Microvirga</taxon>
    </lineage>
</organism>
<comment type="caution">
    <text evidence="2">The sequence shown here is derived from an EMBL/GenBank/DDBJ whole genome shotgun (WGS) entry which is preliminary data.</text>
</comment>
<keyword evidence="1" id="KW-0812">Transmembrane</keyword>
<feature type="transmembrane region" description="Helical" evidence="1">
    <location>
        <begin position="60"/>
        <end position="84"/>
    </location>
</feature>
<reference evidence="2 3" key="1">
    <citation type="submission" date="2015-05" db="EMBL/GenBank/DDBJ databases">
        <title>Draft genome sequence of Microvirga vignae strain BR3299, a novel nitrogen fixing bacteria isolated from Brazil semi-aired region.</title>
        <authorList>
            <person name="Zilli J.E."/>
            <person name="Passos S.R."/>
            <person name="Leite J."/>
            <person name="Baldani J.I."/>
            <person name="Xavier G.R."/>
            <person name="Rumjaneck N.G."/>
            <person name="Simoes-Araujo J.L."/>
        </authorList>
    </citation>
    <scope>NUCLEOTIDE SEQUENCE [LARGE SCALE GENOMIC DNA]</scope>
    <source>
        <strain evidence="2 3">BR3299</strain>
    </source>
</reference>
<name>A0A0H1RAA4_9HYPH</name>
<keyword evidence="1" id="KW-0472">Membrane</keyword>
<gene>
    <name evidence="2" type="ORF">AA309_17145</name>
</gene>
<dbReference type="PATRIC" id="fig|1225564.3.peg.4534"/>
<evidence type="ECO:0000256" key="1">
    <source>
        <dbReference type="SAM" id="Phobius"/>
    </source>
</evidence>
<proteinExistence type="predicted"/>
<evidence type="ECO:0000313" key="2">
    <source>
        <dbReference type="EMBL" id="KLK92128.1"/>
    </source>
</evidence>
<feature type="transmembrane region" description="Helical" evidence="1">
    <location>
        <begin position="250"/>
        <end position="270"/>
    </location>
</feature>
<keyword evidence="1" id="KW-1133">Transmembrane helix</keyword>
<keyword evidence="3" id="KW-1185">Reference proteome</keyword>
<evidence type="ECO:0008006" key="4">
    <source>
        <dbReference type="Google" id="ProtNLM"/>
    </source>
</evidence>
<feature type="transmembrane region" description="Helical" evidence="1">
    <location>
        <begin position="327"/>
        <end position="346"/>
    </location>
</feature>
<feature type="transmembrane region" description="Helical" evidence="1">
    <location>
        <begin position="12"/>
        <end position="36"/>
    </location>
</feature>
<feature type="transmembrane region" description="Helical" evidence="1">
    <location>
        <begin position="200"/>
        <end position="220"/>
    </location>
</feature>